<proteinExistence type="predicted"/>
<dbReference type="EMBL" id="CAADFC020000009">
    <property type="protein sequence ID" value="VIO69544.1"/>
    <property type="molecule type" value="Genomic_DNA"/>
</dbReference>
<gene>
    <name evidence="1" type="ORF">CI1B_27500</name>
</gene>
<keyword evidence="2" id="KW-1185">Reference proteome</keyword>
<name>A0A508T6W2_9BRAD</name>
<protein>
    <submittedName>
        <fullName evidence="1">Uncharacterized protein</fullName>
    </submittedName>
</protein>
<reference evidence="1" key="1">
    <citation type="submission" date="2019-02" db="EMBL/GenBank/DDBJ databases">
        <authorList>
            <person name="Pothier F.J."/>
        </authorList>
    </citation>
    <scope>NUCLEOTIDE SEQUENCE</scope>
    <source>
        <strain evidence="1">CI-1B</strain>
    </source>
</reference>
<organism evidence="1 2">
    <name type="scientific">Bradyrhizobium ivorense</name>
    <dbReference type="NCBI Taxonomy" id="2511166"/>
    <lineage>
        <taxon>Bacteria</taxon>
        <taxon>Pseudomonadati</taxon>
        <taxon>Pseudomonadota</taxon>
        <taxon>Alphaproteobacteria</taxon>
        <taxon>Hyphomicrobiales</taxon>
        <taxon>Nitrobacteraceae</taxon>
        <taxon>Bradyrhizobium</taxon>
    </lineage>
</organism>
<dbReference type="OrthoDB" id="8248862at2"/>
<accession>A0A508T6W2</accession>
<dbReference type="AlphaFoldDB" id="A0A508T6W2"/>
<dbReference type="RefSeq" id="WP_139482232.1">
    <property type="nucleotide sequence ID" value="NZ_CAADFB020000019.1"/>
</dbReference>
<evidence type="ECO:0000313" key="1">
    <source>
        <dbReference type="EMBL" id="VIO69544.1"/>
    </source>
</evidence>
<sequence length="80" mass="8349">MTSSEIVFEIDDSKTVDQNISALSVALKQIDDPLADVLSGALSKLSLEIALDQGTLLDALYVAGAPIESQETPSEEGAAE</sequence>
<dbReference type="Proteomes" id="UP000328092">
    <property type="component" value="Unassembled WGS sequence"/>
</dbReference>
<comment type="caution">
    <text evidence="1">The sequence shown here is derived from an EMBL/GenBank/DDBJ whole genome shotgun (WGS) entry which is preliminary data.</text>
</comment>
<evidence type="ECO:0000313" key="2">
    <source>
        <dbReference type="Proteomes" id="UP000328092"/>
    </source>
</evidence>